<keyword evidence="2" id="KW-0812">Transmembrane</keyword>
<accession>A0A7W9KK22</accession>
<feature type="compositionally biased region" description="Polar residues" evidence="1">
    <location>
        <begin position="93"/>
        <end position="115"/>
    </location>
</feature>
<sequence>MRGHHRVVHPEAALAVSAGITGITFAAVVAVMAVQHASEQATDIRNAGQTPVPTPTTTSATPTPQPPTTIIVQQPAPQTKVLVVTKEVPAPPASTSAGPKSTPQPRDLLPSTTTRDPAAEMMSEWPSMAGNVFDLFVRSGR</sequence>
<name>A0A7W9KK22_9PSEU</name>
<keyword evidence="2" id="KW-1133">Transmembrane helix</keyword>
<evidence type="ECO:0000313" key="3">
    <source>
        <dbReference type="EMBL" id="MBB5894000.1"/>
    </source>
</evidence>
<keyword evidence="4" id="KW-1185">Reference proteome</keyword>
<feature type="transmembrane region" description="Helical" evidence="2">
    <location>
        <begin position="12"/>
        <end position="34"/>
    </location>
</feature>
<feature type="compositionally biased region" description="Low complexity" evidence="1">
    <location>
        <begin position="49"/>
        <end position="79"/>
    </location>
</feature>
<organism evidence="3 4">
    <name type="scientific">Kutzneria kofuensis</name>
    <dbReference type="NCBI Taxonomy" id="103725"/>
    <lineage>
        <taxon>Bacteria</taxon>
        <taxon>Bacillati</taxon>
        <taxon>Actinomycetota</taxon>
        <taxon>Actinomycetes</taxon>
        <taxon>Pseudonocardiales</taxon>
        <taxon>Pseudonocardiaceae</taxon>
        <taxon>Kutzneria</taxon>
    </lineage>
</organism>
<protein>
    <submittedName>
        <fullName evidence="3">Uncharacterized protein</fullName>
    </submittedName>
</protein>
<proteinExistence type="predicted"/>
<reference evidence="3 4" key="1">
    <citation type="submission" date="2020-08" db="EMBL/GenBank/DDBJ databases">
        <title>Sequencing the genomes of 1000 actinobacteria strains.</title>
        <authorList>
            <person name="Klenk H.-P."/>
        </authorList>
    </citation>
    <scope>NUCLEOTIDE SEQUENCE [LARGE SCALE GENOMIC DNA]</scope>
    <source>
        <strain evidence="3 4">DSM 43851</strain>
    </source>
</reference>
<keyword evidence="2" id="KW-0472">Membrane</keyword>
<comment type="caution">
    <text evidence="3">The sequence shown here is derived from an EMBL/GenBank/DDBJ whole genome shotgun (WGS) entry which is preliminary data.</text>
</comment>
<feature type="region of interest" description="Disordered" evidence="1">
    <location>
        <begin position="39"/>
        <end position="118"/>
    </location>
</feature>
<dbReference type="EMBL" id="JACHIR010000001">
    <property type="protein sequence ID" value="MBB5894000.1"/>
    <property type="molecule type" value="Genomic_DNA"/>
</dbReference>
<evidence type="ECO:0000313" key="4">
    <source>
        <dbReference type="Proteomes" id="UP000585638"/>
    </source>
</evidence>
<dbReference type="AlphaFoldDB" id="A0A7W9KK22"/>
<evidence type="ECO:0000256" key="1">
    <source>
        <dbReference type="SAM" id="MobiDB-lite"/>
    </source>
</evidence>
<gene>
    <name evidence="3" type="ORF">BJ998_005196</name>
</gene>
<dbReference type="RefSeq" id="WP_184865703.1">
    <property type="nucleotide sequence ID" value="NZ_BAAAWY010000011.1"/>
</dbReference>
<dbReference type="Proteomes" id="UP000585638">
    <property type="component" value="Unassembled WGS sequence"/>
</dbReference>
<evidence type="ECO:0000256" key="2">
    <source>
        <dbReference type="SAM" id="Phobius"/>
    </source>
</evidence>